<dbReference type="Proteomes" id="UP000789342">
    <property type="component" value="Unassembled WGS sequence"/>
</dbReference>
<feature type="non-terminal residue" evidence="2">
    <location>
        <position position="1"/>
    </location>
</feature>
<dbReference type="AlphaFoldDB" id="A0A9N9HC76"/>
<feature type="compositionally biased region" description="Polar residues" evidence="1">
    <location>
        <begin position="1"/>
        <end position="29"/>
    </location>
</feature>
<evidence type="ECO:0000313" key="3">
    <source>
        <dbReference type="Proteomes" id="UP000789342"/>
    </source>
</evidence>
<feature type="compositionally biased region" description="Low complexity" evidence="1">
    <location>
        <begin position="39"/>
        <end position="49"/>
    </location>
</feature>
<dbReference type="OrthoDB" id="660555at2759"/>
<organism evidence="2 3">
    <name type="scientific">Acaulospora morrowiae</name>
    <dbReference type="NCBI Taxonomy" id="94023"/>
    <lineage>
        <taxon>Eukaryota</taxon>
        <taxon>Fungi</taxon>
        <taxon>Fungi incertae sedis</taxon>
        <taxon>Mucoromycota</taxon>
        <taxon>Glomeromycotina</taxon>
        <taxon>Glomeromycetes</taxon>
        <taxon>Diversisporales</taxon>
        <taxon>Acaulosporaceae</taxon>
        <taxon>Acaulospora</taxon>
    </lineage>
</organism>
<evidence type="ECO:0000313" key="2">
    <source>
        <dbReference type="EMBL" id="CAG8673537.1"/>
    </source>
</evidence>
<name>A0A9N9HC76_9GLOM</name>
<reference evidence="2" key="1">
    <citation type="submission" date="2021-06" db="EMBL/GenBank/DDBJ databases">
        <authorList>
            <person name="Kallberg Y."/>
            <person name="Tangrot J."/>
            <person name="Rosling A."/>
        </authorList>
    </citation>
    <scope>NUCLEOTIDE SEQUENCE</scope>
    <source>
        <strain evidence="2">CL551</strain>
    </source>
</reference>
<dbReference type="EMBL" id="CAJVPV010012922">
    <property type="protein sequence ID" value="CAG8673537.1"/>
    <property type="molecule type" value="Genomic_DNA"/>
</dbReference>
<proteinExistence type="predicted"/>
<keyword evidence="3" id="KW-1185">Reference proteome</keyword>
<gene>
    <name evidence="2" type="ORF">AMORRO_LOCUS10923</name>
</gene>
<feature type="region of interest" description="Disordered" evidence="1">
    <location>
        <begin position="1"/>
        <end position="73"/>
    </location>
</feature>
<accession>A0A9N9HC76</accession>
<sequence length="195" mass="21343">SLRHQNSNSELSHSKKQLQPQSPNVSGRMTPSRHGHRPSISSISVASVVAEREQVRPASPAPSKESLLSNQPSSDLTPLYCLSPPHSRPKPVTNPATLLTDEVWQNDGSKMTMCQVVSTSHVTFNSICGAEGITVEGAEIYFVARTAIIQCYCFLMAPKIGAVYGRGYARGASKITNEYESPTEYSFRLRNIVIH</sequence>
<comment type="caution">
    <text evidence="2">The sequence shown here is derived from an EMBL/GenBank/DDBJ whole genome shotgun (WGS) entry which is preliminary data.</text>
</comment>
<protein>
    <submittedName>
        <fullName evidence="2">9955_t:CDS:1</fullName>
    </submittedName>
</protein>
<evidence type="ECO:0000256" key="1">
    <source>
        <dbReference type="SAM" id="MobiDB-lite"/>
    </source>
</evidence>